<evidence type="ECO:0000256" key="5">
    <source>
        <dbReference type="ARBA" id="ARBA00022989"/>
    </source>
</evidence>
<keyword evidence="6 13" id="KW-0472">Membrane</keyword>
<dbReference type="EC" id="2.7.11.1" evidence="2"/>
<keyword evidence="15" id="KW-1185">Reference proteome</keyword>
<sequence length="628" mass="65771">MRRGGGTGAGAVERAGGAGSSPGRAIGSTAEEQPGGEVCENYARVAMNISSVSSGEGFACSIHRPDGVACCFGRARRNWRWLGPSGLGPVLAVSAGKGHVCAIARAGHLLHCWGPWRRFLGQTNVPKDLGPVEAVSAGVKHTCAIARASRALRCWGLRHPTVPAGLGPVEAVAAGDGGTCAIAQATGSLHCWGHVAAVPAGLGPVAAVSVGAAHTCAIVRADRSLRCWLLPGTALTAGQKGAAAVPEALGPVEAVVAGCDHTCAITRVGRRLRCWGGQAAEHFKPLGPVEAVSVGCFHTCVVLTSGRLQCGPNHAVTSPLMEMETTYLRDLKAQVEKERSAAEEGQRRAEQSRRVVQREKRAEEKAEAEEGQRRAEQSRRVVQREKRAEEKAEAEKEMAMVMTEQSCSKMLTRQVITEISCKGAAGGTSYSVDVPDGFMLRGSPVQAYRCTNRGACLAGGSLPRRWVGSKEGTGTCPLVPSLPTPLALAMCAEGYDPQSPGCSRCREGHGRASTDPFVCKACGPLALQLLGFAVVPLSLFLVSMRGALARSQSPSGVFNDLLKIFLSFVSAATVVMGAVLASDSYQTLPALPQQFLSLGGDSVESSATYPRASTAWRSRRSTSRRPSC</sequence>
<dbReference type="PANTHER" id="PTHR47460:SF1">
    <property type="entry name" value="SERINE_THREONINE-PROTEIN KINASE-LIKE PROTEIN ACR4"/>
    <property type="match status" value="1"/>
</dbReference>
<comment type="catalytic activity">
    <reaction evidence="10">
        <text>L-threonyl-[protein] + ATP = O-phospho-L-threonyl-[protein] + ADP + H(+)</text>
        <dbReference type="Rhea" id="RHEA:46608"/>
        <dbReference type="Rhea" id="RHEA-COMP:11060"/>
        <dbReference type="Rhea" id="RHEA-COMP:11605"/>
        <dbReference type="ChEBI" id="CHEBI:15378"/>
        <dbReference type="ChEBI" id="CHEBI:30013"/>
        <dbReference type="ChEBI" id="CHEBI:30616"/>
        <dbReference type="ChEBI" id="CHEBI:61977"/>
        <dbReference type="ChEBI" id="CHEBI:456216"/>
        <dbReference type="EC" id="2.7.11.1"/>
    </reaction>
</comment>
<comment type="caution">
    <text evidence="14">The sequence shown here is derived from an EMBL/GenBank/DDBJ whole genome shotgun (WGS) entry which is preliminary data.</text>
</comment>
<keyword evidence="3 13" id="KW-0812">Transmembrane</keyword>
<dbReference type="InterPro" id="IPR009091">
    <property type="entry name" value="RCC1/BLIP-II"/>
</dbReference>
<evidence type="ECO:0000256" key="11">
    <source>
        <dbReference type="ARBA" id="ARBA00048679"/>
    </source>
</evidence>
<reference evidence="14" key="1">
    <citation type="submission" date="2023-10" db="EMBL/GenBank/DDBJ databases">
        <authorList>
            <person name="Chen Y."/>
            <person name="Shah S."/>
            <person name="Dougan E. K."/>
            <person name="Thang M."/>
            <person name="Chan C."/>
        </authorList>
    </citation>
    <scope>NUCLEOTIDE SEQUENCE [LARGE SCALE GENOMIC DNA]</scope>
</reference>
<gene>
    <name evidence="14" type="ORF">PCOR1329_LOCUS20062</name>
</gene>
<dbReference type="Proteomes" id="UP001189429">
    <property type="component" value="Unassembled WGS sequence"/>
</dbReference>
<evidence type="ECO:0000256" key="13">
    <source>
        <dbReference type="SAM" id="Phobius"/>
    </source>
</evidence>
<protein>
    <recommendedName>
        <fullName evidence="2">non-specific serine/threonine protein kinase</fullName>
        <ecNumber evidence="2">2.7.11.1</ecNumber>
    </recommendedName>
</protein>
<evidence type="ECO:0000256" key="8">
    <source>
        <dbReference type="ARBA" id="ARBA00023170"/>
    </source>
</evidence>
<keyword evidence="7" id="KW-1015">Disulfide bond</keyword>
<keyword evidence="9" id="KW-0325">Glycoprotein</keyword>
<dbReference type="EMBL" id="CAUYUJ010006463">
    <property type="protein sequence ID" value="CAK0817435.1"/>
    <property type="molecule type" value="Genomic_DNA"/>
</dbReference>
<evidence type="ECO:0000313" key="15">
    <source>
        <dbReference type="Proteomes" id="UP001189429"/>
    </source>
</evidence>
<accession>A0ABN9RL20</accession>
<organism evidence="14 15">
    <name type="scientific">Prorocentrum cordatum</name>
    <dbReference type="NCBI Taxonomy" id="2364126"/>
    <lineage>
        <taxon>Eukaryota</taxon>
        <taxon>Sar</taxon>
        <taxon>Alveolata</taxon>
        <taxon>Dinophyceae</taxon>
        <taxon>Prorocentrales</taxon>
        <taxon>Prorocentraceae</taxon>
        <taxon>Prorocentrum</taxon>
    </lineage>
</organism>
<dbReference type="Gene3D" id="2.130.10.30">
    <property type="entry name" value="Regulator of chromosome condensation 1/beta-lactamase-inhibitor protein II"/>
    <property type="match status" value="2"/>
</dbReference>
<evidence type="ECO:0000256" key="10">
    <source>
        <dbReference type="ARBA" id="ARBA00047899"/>
    </source>
</evidence>
<feature type="compositionally biased region" description="Low complexity" evidence="12">
    <location>
        <begin position="10"/>
        <end position="28"/>
    </location>
</feature>
<comment type="subcellular location">
    <subcellularLocation>
        <location evidence="1">Membrane</location>
        <topology evidence="1">Single-pass type I membrane protein</topology>
    </subcellularLocation>
</comment>
<feature type="transmembrane region" description="Helical" evidence="13">
    <location>
        <begin position="560"/>
        <end position="581"/>
    </location>
</feature>
<evidence type="ECO:0000313" key="14">
    <source>
        <dbReference type="EMBL" id="CAK0817435.1"/>
    </source>
</evidence>
<evidence type="ECO:0000256" key="9">
    <source>
        <dbReference type="ARBA" id="ARBA00023180"/>
    </source>
</evidence>
<evidence type="ECO:0000256" key="6">
    <source>
        <dbReference type="ARBA" id="ARBA00023136"/>
    </source>
</evidence>
<evidence type="ECO:0000256" key="12">
    <source>
        <dbReference type="SAM" id="MobiDB-lite"/>
    </source>
</evidence>
<name>A0ABN9RL20_9DINO</name>
<proteinExistence type="predicted"/>
<keyword evidence="4" id="KW-0732">Signal</keyword>
<evidence type="ECO:0000256" key="4">
    <source>
        <dbReference type="ARBA" id="ARBA00022729"/>
    </source>
</evidence>
<keyword evidence="8" id="KW-0675">Receptor</keyword>
<evidence type="ECO:0000256" key="3">
    <source>
        <dbReference type="ARBA" id="ARBA00022692"/>
    </source>
</evidence>
<dbReference type="PANTHER" id="PTHR47460">
    <property type="entry name" value="SERINE/THREONINE-PROTEIN KINASE-LIKE PROTEIN ACR4"/>
    <property type="match status" value="1"/>
</dbReference>
<keyword evidence="5 13" id="KW-1133">Transmembrane helix</keyword>
<feature type="region of interest" description="Disordered" evidence="12">
    <location>
        <begin position="1"/>
        <end position="32"/>
    </location>
</feature>
<feature type="region of interest" description="Disordered" evidence="12">
    <location>
        <begin position="336"/>
        <end position="394"/>
    </location>
</feature>
<evidence type="ECO:0000256" key="1">
    <source>
        <dbReference type="ARBA" id="ARBA00004479"/>
    </source>
</evidence>
<dbReference type="SUPFAM" id="SSF50985">
    <property type="entry name" value="RCC1/BLIP-II"/>
    <property type="match status" value="2"/>
</dbReference>
<feature type="transmembrane region" description="Helical" evidence="13">
    <location>
        <begin position="525"/>
        <end position="548"/>
    </location>
</feature>
<evidence type="ECO:0000256" key="2">
    <source>
        <dbReference type="ARBA" id="ARBA00012513"/>
    </source>
</evidence>
<comment type="catalytic activity">
    <reaction evidence="11">
        <text>L-seryl-[protein] + ATP = O-phospho-L-seryl-[protein] + ADP + H(+)</text>
        <dbReference type="Rhea" id="RHEA:17989"/>
        <dbReference type="Rhea" id="RHEA-COMP:9863"/>
        <dbReference type="Rhea" id="RHEA-COMP:11604"/>
        <dbReference type="ChEBI" id="CHEBI:15378"/>
        <dbReference type="ChEBI" id="CHEBI:29999"/>
        <dbReference type="ChEBI" id="CHEBI:30616"/>
        <dbReference type="ChEBI" id="CHEBI:83421"/>
        <dbReference type="ChEBI" id="CHEBI:456216"/>
        <dbReference type="EC" id="2.7.11.1"/>
    </reaction>
</comment>
<evidence type="ECO:0000256" key="7">
    <source>
        <dbReference type="ARBA" id="ARBA00023157"/>
    </source>
</evidence>